<dbReference type="InterPro" id="IPR010378">
    <property type="entry name" value="TRAPPC13"/>
</dbReference>
<reference evidence="4 5" key="1">
    <citation type="journal article" date="2016" name="Genome Biol. Evol.">
        <title>Divergent and convergent evolution of fungal pathogenicity.</title>
        <authorList>
            <person name="Shang Y."/>
            <person name="Xiao G."/>
            <person name="Zheng P."/>
            <person name="Cen K."/>
            <person name="Zhan S."/>
            <person name="Wang C."/>
        </authorList>
    </citation>
    <scope>NUCLEOTIDE SEQUENCE [LARGE SCALE GENOMIC DNA]</scope>
    <source>
        <strain evidence="4 5">ARSEF 7405</strain>
    </source>
</reference>
<proteinExistence type="predicted"/>
<feature type="region of interest" description="Disordered" evidence="1">
    <location>
        <begin position="142"/>
        <end position="161"/>
    </location>
</feature>
<protein>
    <submittedName>
        <fullName evidence="4">DUF974 domain-containing protein</fullName>
    </submittedName>
</protein>
<dbReference type="EMBL" id="AZGZ01000046">
    <property type="protein sequence ID" value="KZZ86832.1"/>
    <property type="molecule type" value="Genomic_DNA"/>
</dbReference>
<sequence length="419" mass="46155">MSQSRSQPGPEGHKEPHSVSLKVLRHVQLFMKLLSRPTFSFQQPLPNEDGPIHPKASMSFPADTADRDFMLSPNLTLLPSFGSAYVGETFSCSLCANNELLPNIKSSTTPETQPDRTVSSIHIFAEMQTPSQVIPLDLLAADTPENEGTDSKADTKHKPNAPSLQRILNFDLKEEGNHVLAVSVSYTETFLGPPASKSSRQSHAQRDPFDDPYNMHSQYPYSPYGNASGLVGQSASMAPAAGGRVRTFRKLYQFTAQPSLSVRTKTTELAPKEVDDPKRSIGRMIRKRKLLRFALEAQVENVGDGSMLLEDISLLPKPPFVCKSLNWDLGETPAEDKRDDATDTFGPNTSGPLLAPRDIYQLAFLIEQDPAQIDDSENADANMEIAHGRTCLGQLSIGWRGRMGERGFLTTGNLMTKRK</sequence>
<evidence type="ECO:0000259" key="2">
    <source>
        <dbReference type="Pfam" id="PF06159"/>
    </source>
</evidence>
<evidence type="ECO:0000256" key="1">
    <source>
        <dbReference type="SAM" id="MobiDB-lite"/>
    </source>
</evidence>
<evidence type="ECO:0000313" key="5">
    <source>
        <dbReference type="Proteomes" id="UP000242877"/>
    </source>
</evidence>
<keyword evidence="5" id="KW-1185">Reference proteome</keyword>
<evidence type="ECO:0000259" key="3">
    <source>
        <dbReference type="Pfam" id="PF23647"/>
    </source>
</evidence>
<comment type="caution">
    <text evidence="4">The sequence shown here is derived from an EMBL/GenBank/DDBJ whole genome shotgun (WGS) entry which is preliminary data.</text>
</comment>
<dbReference type="Pfam" id="PF23647">
    <property type="entry name" value="TRAPPC13_M"/>
    <property type="match status" value="1"/>
</dbReference>
<dbReference type="GO" id="GO:1990072">
    <property type="term" value="C:TRAPPIII protein complex"/>
    <property type="evidence" value="ECO:0007669"/>
    <property type="project" value="TreeGrafter"/>
</dbReference>
<evidence type="ECO:0000313" key="4">
    <source>
        <dbReference type="EMBL" id="KZZ86832.1"/>
    </source>
</evidence>
<dbReference type="PANTHER" id="PTHR13134:SF3">
    <property type="entry name" value="TRAFFICKING PROTEIN PARTICLE COMPLEX SUBUNIT 13"/>
    <property type="match status" value="1"/>
</dbReference>
<dbReference type="InterPro" id="IPR055427">
    <property type="entry name" value="TRAPPC13_N"/>
</dbReference>
<dbReference type="AlphaFoldDB" id="A0A162IC17"/>
<gene>
    <name evidence="4" type="ORF">AAP_06171</name>
</gene>
<dbReference type="Proteomes" id="UP000242877">
    <property type="component" value="Unassembled WGS sequence"/>
</dbReference>
<organism evidence="4 5">
    <name type="scientific">Ascosphaera apis ARSEF 7405</name>
    <dbReference type="NCBI Taxonomy" id="392613"/>
    <lineage>
        <taxon>Eukaryota</taxon>
        <taxon>Fungi</taxon>
        <taxon>Dikarya</taxon>
        <taxon>Ascomycota</taxon>
        <taxon>Pezizomycotina</taxon>
        <taxon>Eurotiomycetes</taxon>
        <taxon>Eurotiomycetidae</taxon>
        <taxon>Onygenales</taxon>
        <taxon>Ascosphaeraceae</taxon>
        <taxon>Ascosphaera</taxon>
    </lineage>
</organism>
<dbReference type="Pfam" id="PF06159">
    <property type="entry name" value="TRAPPC13_N"/>
    <property type="match status" value="1"/>
</dbReference>
<accession>A0A162IC17</accession>
<dbReference type="InterPro" id="IPR055429">
    <property type="entry name" value="TRAPPC13_M"/>
</dbReference>
<feature type="domain" description="Trafficking protein particle complex subunit 13 N-terminal" evidence="2">
    <location>
        <begin position="17"/>
        <end position="255"/>
    </location>
</feature>
<dbReference type="PANTHER" id="PTHR13134">
    <property type="entry name" value="TRAFFICKING PROTEIN PARTICLE COMPLEX SUBUNIT 13"/>
    <property type="match status" value="1"/>
</dbReference>
<feature type="region of interest" description="Disordered" evidence="1">
    <location>
        <begin position="192"/>
        <end position="215"/>
    </location>
</feature>
<dbReference type="VEuPathDB" id="FungiDB:AAP_06171"/>
<feature type="domain" description="Trafficking protein particle complex subunit 13 middle" evidence="3">
    <location>
        <begin position="294"/>
        <end position="414"/>
    </location>
</feature>
<dbReference type="OrthoDB" id="10250284at2759"/>
<name>A0A162IC17_9EURO</name>